<feature type="domain" description="BPL/LPL catalytic" evidence="6">
    <location>
        <begin position="6"/>
        <end position="204"/>
    </location>
</feature>
<evidence type="ECO:0000256" key="1">
    <source>
        <dbReference type="ARBA" id="ARBA00022598"/>
    </source>
</evidence>
<evidence type="ECO:0000256" key="2">
    <source>
        <dbReference type="ARBA" id="ARBA00022741"/>
    </source>
</evidence>
<dbReference type="EMBL" id="LJCR01000259">
    <property type="protein sequence ID" value="KPV53430.1"/>
    <property type="molecule type" value="Genomic_DNA"/>
</dbReference>
<gene>
    <name evidence="7" type="ORF">SE17_09695</name>
</gene>
<reference evidence="7 8" key="1">
    <citation type="submission" date="2015-09" db="EMBL/GenBank/DDBJ databases">
        <title>Draft genome sequence of Kouleothrix aurantiaca JCM 19913.</title>
        <authorList>
            <person name="Hemp J."/>
        </authorList>
    </citation>
    <scope>NUCLEOTIDE SEQUENCE [LARGE SCALE GENOMIC DNA]</scope>
    <source>
        <strain evidence="7 8">COM-B</strain>
    </source>
</reference>
<dbReference type="InterPro" id="IPR003142">
    <property type="entry name" value="BPL_C"/>
</dbReference>
<keyword evidence="4" id="KW-0092">Biotin</keyword>
<evidence type="ECO:0000259" key="6">
    <source>
        <dbReference type="PROSITE" id="PS51733"/>
    </source>
</evidence>
<dbReference type="Pfam" id="PF03099">
    <property type="entry name" value="BPL_LplA_LipB"/>
    <property type="match status" value="1"/>
</dbReference>
<evidence type="ECO:0000313" key="7">
    <source>
        <dbReference type="EMBL" id="KPV53430.1"/>
    </source>
</evidence>
<dbReference type="InterPro" id="IPR008988">
    <property type="entry name" value="Transcriptional_repressor_C"/>
</dbReference>
<evidence type="ECO:0000256" key="4">
    <source>
        <dbReference type="ARBA" id="ARBA00023267"/>
    </source>
</evidence>
<sequence>MDLTPAIIQRELPINVIGQSVECYPQLGSTNDIARERARAGQPEGLVVLADQQVAGRGRLGRGWAAPPGTSLLLSVLLRPTWLPPTDAFLLTMLAGVALCAAVEQAPPIQAALKWPNDLLLPTPAGPRKAAGVLSELDLAGDRVGWVVLGMGINVNWAPQGVVDGRDLGQQATSLSASLGQPVDRLSLLRALLVQLDREYSALRQGQRHSLFERWRARLATLGQPVQVRLPIGELHGTAEDVEPSGALRVRDAQGTLHTVLAGDVGG</sequence>
<keyword evidence="2" id="KW-0547">Nucleotide-binding</keyword>
<dbReference type="InterPro" id="IPR004143">
    <property type="entry name" value="BPL_LPL_catalytic"/>
</dbReference>
<dbReference type="NCBIfam" id="TIGR00121">
    <property type="entry name" value="birA_ligase"/>
    <property type="match status" value="1"/>
</dbReference>
<dbReference type="SUPFAM" id="SSF50037">
    <property type="entry name" value="C-terminal domain of transcriptional repressors"/>
    <property type="match status" value="1"/>
</dbReference>
<keyword evidence="1 7" id="KW-0436">Ligase</keyword>
<evidence type="ECO:0000256" key="5">
    <source>
        <dbReference type="ARBA" id="ARBA00024227"/>
    </source>
</evidence>
<dbReference type="SUPFAM" id="SSF55681">
    <property type="entry name" value="Class II aaRS and biotin synthetases"/>
    <property type="match status" value="1"/>
</dbReference>
<dbReference type="AlphaFoldDB" id="A0A0P9FJU9"/>
<dbReference type="PANTHER" id="PTHR12835:SF5">
    <property type="entry name" value="BIOTIN--PROTEIN LIGASE"/>
    <property type="match status" value="1"/>
</dbReference>
<name>A0A0P9FJU9_9CHLR</name>
<evidence type="ECO:0000256" key="3">
    <source>
        <dbReference type="ARBA" id="ARBA00022840"/>
    </source>
</evidence>
<proteinExistence type="predicted"/>
<comment type="caution">
    <text evidence="7">The sequence shown here is derived from an EMBL/GenBank/DDBJ whole genome shotgun (WGS) entry which is preliminary data.</text>
</comment>
<keyword evidence="3" id="KW-0067">ATP-binding</keyword>
<dbReference type="EC" id="6.3.4.15" evidence="5"/>
<dbReference type="PROSITE" id="PS51733">
    <property type="entry name" value="BPL_LPL_CATALYTIC"/>
    <property type="match status" value="1"/>
</dbReference>
<dbReference type="Pfam" id="PF02237">
    <property type="entry name" value="BPL_C"/>
    <property type="match status" value="1"/>
</dbReference>
<dbReference type="GO" id="GO:0005524">
    <property type="term" value="F:ATP binding"/>
    <property type="evidence" value="ECO:0007669"/>
    <property type="project" value="UniProtKB-KW"/>
</dbReference>
<dbReference type="InterPro" id="IPR045864">
    <property type="entry name" value="aa-tRNA-synth_II/BPL/LPL"/>
</dbReference>
<dbReference type="GO" id="GO:0005737">
    <property type="term" value="C:cytoplasm"/>
    <property type="evidence" value="ECO:0007669"/>
    <property type="project" value="TreeGrafter"/>
</dbReference>
<dbReference type="CDD" id="cd16442">
    <property type="entry name" value="BPL"/>
    <property type="match status" value="1"/>
</dbReference>
<dbReference type="GO" id="GO:0004077">
    <property type="term" value="F:biotin--[biotin carboxyl-carrier protein] ligase activity"/>
    <property type="evidence" value="ECO:0007669"/>
    <property type="project" value="UniProtKB-EC"/>
</dbReference>
<keyword evidence="8" id="KW-1185">Reference proteome</keyword>
<protein>
    <recommendedName>
        <fullName evidence="5">biotin--[biotin carboxyl-carrier protein] ligase</fullName>
        <ecNumber evidence="5">6.3.4.15</ecNumber>
    </recommendedName>
</protein>
<dbReference type="Gene3D" id="3.30.930.10">
    <property type="entry name" value="Bira Bifunctional Protein, Domain 2"/>
    <property type="match status" value="1"/>
</dbReference>
<evidence type="ECO:0000313" key="8">
    <source>
        <dbReference type="Proteomes" id="UP000050509"/>
    </source>
</evidence>
<accession>A0A0P9FJU9</accession>
<organism evidence="7 8">
    <name type="scientific">Kouleothrix aurantiaca</name>
    <dbReference type="NCBI Taxonomy" id="186479"/>
    <lineage>
        <taxon>Bacteria</taxon>
        <taxon>Bacillati</taxon>
        <taxon>Chloroflexota</taxon>
        <taxon>Chloroflexia</taxon>
        <taxon>Chloroflexales</taxon>
        <taxon>Roseiflexineae</taxon>
        <taxon>Roseiflexaceae</taxon>
        <taxon>Kouleothrix</taxon>
    </lineage>
</organism>
<dbReference type="PANTHER" id="PTHR12835">
    <property type="entry name" value="BIOTIN PROTEIN LIGASE"/>
    <property type="match status" value="1"/>
</dbReference>
<dbReference type="InterPro" id="IPR004408">
    <property type="entry name" value="Biotin_CoA_COase_ligase"/>
</dbReference>
<dbReference type="Proteomes" id="UP000050509">
    <property type="component" value="Unassembled WGS sequence"/>
</dbReference>
<dbReference type="Gene3D" id="2.30.30.100">
    <property type="match status" value="1"/>
</dbReference>